<reference evidence="1 2" key="1">
    <citation type="submission" date="2016-10" db="EMBL/GenBank/DDBJ databases">
        <authorList>
            <person name="de Groot N.N."/>
        </authorList>
    </citation>
    <scope>NUCLEOTIDE SEQUENCE [LARGE SCALE GENOMIC DNA]</scope>
    <source>
        <strain evidence="1 2">ATCC 35022</strain>
    </source>
</reference>
<organism evidence="1 2">
    <name type="scientific">Bauldia litoralis</name>
    <dbReference type="NCBI Taxonomy" id="665467"/>
    <lineage>
        <taxon>Bacteria</taxon>
        <taxon>Pseudomonadati</taxon>
        <taxon>Pseudomonadota</taxon>
        <taxon>Alphaproteobacteria</taxon>
        <taxon>Hyphomicrobiales</taxon>
        <taxon>Kaistiaceae</taxon>
        <taxon>Bauldia</taxon>
    </lineage>
</organism>
<sequence>MTAREDAALIVVDWGTTNLRAMLLAADGATLAEAGSDDGIGSVAAGGHEAAFERLVADWPKVPALMAGMIGSRQGWREVPYVTCPATPAAIAAGILRFETTAGRPVAIVPGVMVRSADRDGDVIRGEETQMVGLLGRDGGYDGLAILPGTHSKWATMQDGAIADFQTFLTGELFHLFTSHSFLRHSVTAGDGDLSTFEDFALGVRRTVEEGLPFLAAIFSVRARQLLDGTDQHANRAYLSGLVIGGEIAAARAAGRLPESGAVGIVGARSLARAYRKAFEVAGIATETLDGTEMVLAGLTRLAREIDFLPQGTQP</sequence>
<dbReference type="GO" id="GO:0034194">
    <property type="term" value="P:D-galactonate catabolic process"/>
    <property type="evidence" value="ECO:0007669"/>
    <property type="project" value="InterPro"/>
</dbReference>
<proteinExistence type="predicted"/>
<name>A0A1G6CPK7_9HYPH</name>
<dbReference type="InterPro" id="IPR042257">
    <property type="entry name" value="DGOK_C"/>
</dbReference>
<keyword evidence="1" id="KW-0808">Transferase</keyword>
<dbReference type="Gene3D" id="3.30.420.310">
    <property type="entry name" value="2-keto-3-deoxy-galactonokinase, C-terminal domain"/>
    <property type="match status" value="1"/>
</dbReference>
<dbReference type="AlphaFoldDB" id="A0A1G6CPK7"/>
<dbReference type="EMBL" id="FMXQ01000005">
    <property type="protein sequence ID" value="SDB34826.1"/>
    <property type="molecule type" value="Genomic_DNA"/>
</dbReference>
<protein>
    <submittedName>
        <fullName evidence="1">2-dehydro-3-deoxygalactonokinase</fullName>
    </submittedName>
</protein>
<dbReference type="STRING" id="665467.SAMN02982931_02578"/>
<dbReference type="RefSeq" id="WP_090876857.1">
    <property type="nucleotide sequence ID" value="NZ_FMXQ01000005.1"/>
</dbReference>
<dbReference type="CDD" id="cd24012">
    <property type="entry name" value="ASKHA_NBD_KDGal-kinase"/>
    <property type="match status" value="1"/>
</dbReference>
<keyword evidence="1" id="KW-0418">Kinase</keyword>
<accession>A0A1G6CPK7</accession>
<dbReference type="InterPro" id="IPR007729">
    <property type="entry name" value="DGOK"/>
</dbReference>
<dbReference type="InterPro" id="IPR042258">
    <property type="entry name" value="DGOK_N"/>
</dbReference>
<evidence type="ECO:0000313" key="1">
    <source>
        <dbReference type="EMBL" id="SDB34826.1"/>
    </source>
</evidence>
<dbReference type="Gene3D" id="3.30.420.300">
    <property type="entry name" value="2-keto-3-deoxy-galactonokinase, substrate binding domain"/>
    <property type="match status" value="1"/>
</dbReference>
<dbReference type="OrthoDB" id="256574at2"/>
<dbReference type="GO" id="GO:0008671">
    <property type="term" value="F:2-dehydro-3-deoxygalactonokinase activity"/>
    <property type="evidence" value="ECO:0007669"/>
    <property type="project" value="InterPro"/>
</dbReference>
<dbReference type="Proteomes" id="UP000199071">
    <property type="component" value="Unassembled WGS sequence"/>
</dbReference>
<evidence type="ECO:0000313" key="2">
    <source>
        <dbReference type="Proteomes" id="UP000199071"/>
    </source>
</evidence>
<keyword evidence="2" id="KW-1185">Reference proteome</keyword>
<gene>
    <name evidence="1" type="ORF">SAMN02982931_02578</name>
</gene>
<dbReference type="Pfam" id="PF05035">
    <property type="entry name" value="DGOK"/>
    <property type="match status" value="1"/>
</dbReference>